<dbReference type="AlphaFoldDB" id="A0A369L957"/>
<sequence length="196" mass="20835">MRSKRRQTVRIRALSNLKGSLIGFFRGDPNIGKLKARGLKVGSNFNMLGGCIIDHSHCCLITIGDNVTFAPRVHVLAHDASTKQALGYTRIALTRIGNDVFVGASSTIMPGVTVGDGAIVGAGSIVTRDVAPGTVVAGNPAKPICSCEDYLARQEKKMGQLPVFDERYTLGGGVTPPLIKEMVERLEASGGRGFIR</sequence>
<keyword evidence="3" id="KW-0677">Repeat</keyword>
<reference evidence="4 5" key="1">
    <citation type="journal article" date="2018" name="Elife">
        <title>Discovery and characterization of a prevalent human gut bacterial enzyme sufficient for the inactivation of a family of plant toxins.</title>
        <authorList>
            <person name="Koppel N."/>
            <person name="Bisanz J.E."/>
            <person name="Pandelia M.E."/>
            <person name="Turnbaugh P.J."/>
            <person name="Balskus E.P."/>
        </authorList>
    </citation>
    <scope>NUCLEOTIDE SEQUENCE [LARGE SCALE GENOMIC DNA]</scope>
    <source>
        <strain evidence="4 5">OB21 GAM31</strain>
    </source>
</reference>
<dbReference type="Gene3D" id="2.160.10.10">
    <property type="entry name" value="Hexapeptide repeat proteins"/>
    <property type="match status" value="1"/>
</dbReference>
<dbReference type="GO" id="GO:0008374">
    <property type="term" value="F:O-acyltransferase activity"/>
    <property type="evidence" value="ECO:0007669"/>
    <property type="project" value="TreeGrafter"/>
</dbReference>
<dbReference type="PANTHER" id="PTHR23416">
    <property type="entry name" value="SIALIC ACID SYNTHASE-RELATED"/>
    <property type="match status" value="1"/>
</dbReference>
<protein>
    <submittedName>
        <fullName evidence="4">Acetyltransferase</fullName>
    </submittedName>
</protein>
<dbReference type="InterPro" id="IPR011004">
    <property type="entry name" value="Trimer_LpxA-like_sf"/>
</dbReference>
<comment type="caution">
    <text evidence="4">The sequence shown here is derived from an EMBL/GenBank/DDBJ whole genome shotgun (WGS) entry which is preliminary data.</text>
</comment>
<name>A0A369L957_9ACTN</name>
<organism evidence="4 5">
    <name type="scientific">Slackia isoflavoniconvertens</name>
    <dbReference type="NCBI Taxonomy" id="572010"/>
    <lineage>
        <taxon>Bacteria</taxon>
        <taxon>Bacillati</taxon>
        <taxon>Actinomycetota</taxon>
        <taxon>Coriobacteriia</taxon>
        <taxon>Eggerthellales</taxon>
        <taxon>Eggerthellaceae</taxon>
        <taxon>Slackia</taxon>
    </lineage>
</organism>
<evidence type="ECO:0000256" key="3">
    <source>
        <dbReference type="ARBA" id="ARBA00022737"/>
    </source>
</evidence>
<gene>
    <name evidence="4" type="ORF">C1881_10160</name>
</gene>
<evidence type="ECO:0000313" key="4">
    <source>
        <dbReference type="EMBL" id="RDB54695.1"/>
    </source>
</evidence>
<dbReference type="InterPro" id="IPR001451">
    <property type="entry name" value="Hexapep"/>
</dbReference>
<dbReference type="EMBL" id="PPTO01000027">
    <property type="protein sequence ID" value="RDB54695.1"/>
    <property type="molecule type" value="Genomic_DNA"/>
</dbReference>
<keyword evidence="2 4" id="KW-0808">Transferase</keyword>
<dbReference type="PROSITE" id="PS00101">
    <property type="entry name" value="HEXAPEP_TRANSFERASES"/>
    <property type="match status" value="1"/>
</dbReference>
<dbReference type="Pfam" id="PF14602">
    <property type="entry name" value="Hexapep_2"/>
    <property type="match status" value="1"/>
</dbReference>
<evidence type="ECO:0000256" key="1">
    <source>
        <dbReference type="ARBA" id="ARBA00007274"/>
    </source>
</evidence>
<dbReference type="Proteomes" id="UP000253975">
    <property type="component" value="Unassembled WGS sequence"/>
</dbReference>
<proteinExistence type="inferred from homology"/>
<accession>A0A369L957</accession>
<evidence type="ECO:0000256" key="2">
    <source>
        <dbReference type="ARBA" id="ARBA00022679"/>
    </source>
</evidence>
<dbReference type="PANTHER" id="PTHR23416:SF23">
    <property type="entry name" value="ACETYLTRANSFERASE C18B11.09C-RELATED"/>
    <property type="match status" value="1"/>
</dbReference>
<dbReference type="InterPro" id="IPR051159">
    <property type="entry name" value="Hexapeptide_acetyltransf"/>
</dbReference>
<evidence type="ECO:0000313" key="5">
    <source>
        <dbReference type="Proteomes" id="UP000253975"/>
    </source>
</evidence>
<comment type="similarity">
    <text evidence="1">Belongs to the transferase hexapeptide repeat family.</text>
</comment>
<dbReference type="InterPro" id="IPR018357">
    <property type="entry name" value="Hexapep_transf_CS"/>
</dbReference>
<dbReference type="SUPFAM" id="SSF51161">
    <property type="entry name" value="Trimeric LpxA-like enzymes"/>
    <property type="match status" value="1"/>
</dbReference>